<reference evidence="6" key="1">
    <citation type="submission" date="2021-02" db="EMBL/GenBank/DDBJ databases">
        <title>FDA dAtabase for Regulatory Grade micrObial Sequences (FDA-ARGOS): Supporting development and validation of Infectious Disease Dx tests.</title>
        <authorList>
            <person name="Sproer C."/>
            <person name="Gronow S."/>
            <person name="Severitt S."/>
            <person name="Schroder I."/>
            <person name="Tallon L."/>
            <person name="Sadzewicz L."/>
            <person name="Zhao X."/>
            <person name="Boylan J."/>
            <person name="Ott S."/>
            <person name="Bowen H."/>
            <person name="Vavikolanu K."/>
            <person name="Mehta A."/>
            <person name="Aluvathingal J."/>
            <person name="Nadendla S."/>
            <person name="Lowell S."/>
            <person name="Myers T."/>
            <person name="Yan Y."/>
            <person name="Sichtig H."/>
        </authorList>
    </citation>
    <scope>NUCLEOTIDE SEQUENCE</scope>
    <source>
        <strain evidence="6">FDAARGOS_1191</strain>
    </source>
</reference>
<dbReference type="InterPro" id="IPR058245">
    <property type="entry name" value="NreC/VraR/RcsB-like_REC"/>
</dbReference>
<dbReference type="PROSITE" id="PS50110">
    <property type="entry name" value="RESPONSE_REGULATORY"/>
    <property type="match status" value="1"/>
</dbReference>
<feature type="modified residue" description="4-aspartylphosphate" evidence="3">
    <location>
        <position position="62"/>
    </location>
</feature>
<dbReference type="InterPro" id="IPR001789">
    <property type="entry name" value="Sig_transdc_resp-reg_receiver"/>
</dbReference>
<evidence type="ECO:0000313" key="7">
    <source>
        <dbReference type="Proteomes" id="UP000617681"/>
    </source>
</evidence>
<gene>
    <name evidence="6" type="ORF">I6J21_11810</name>
</gene>
<dbReference type="PROSITE" id="PS50043">
    <property type="entry name" value="HTH_LUXR_2"/>
    <property type="match status" value="1"/>
</dbReference>
<dbReference type="CDD" id="cd17535">
    <property type="entry name" value="REC_NarL-like"/>
    <property type="match status" value="1"/>
</dbReference>
<dbReference type="SUPFAM" id="SSF52172">
    <property type="entry name" value="CheY-like"/>
    <property type="match status" value="1"/>
</dbReference>
<protein>
    <submittedName>
        <fullName evidence="6">Response regulator transcription factor</fullName>
    </submittedName>
</protein>
<dbReference type="RefSeq" id="WP_005393357.1">
    <property type="nucleotide sequence ID" value="NZ_CP068162.1"/>
</dbReference>
<evidence type="ECO:0000313" key="6">
    <source>
        <dbReference type="EMBL" id="QRP70419.1"/>
    </source>
</evidence>
<dbReference type="Proteomes" id="UP000617681">
    <property type="component" value="Chromosome"/>
</dbReference>
<dbReference type="Pfam" id="PF00196">
    <property type="entry name" value="GerE"/>
    <property type="match status" value="1"/>
</dbReference>
<dbReference type="InterPro" id="IPR039420">
    <property type="entry name" value="WalR-like"/>
</dbReference>
<dbReference type="GO" id="GO:0000160">
    <property type="term" value="P:phosphorelay signal transduction system"/>
    <property type="evidence" value="ECO:0007669"/>
    <property type="project" value="InterPro"/>
</dbReference>
<dbReference type="PANTHER" id="PTHR43214:SF43">
    <property type="entry name" value="TWO-COMPONENT RESPONSE REGULATOR"/>
    <property type="match status" value="1"/>
</dbReference>
<accession>A0AAX1L990</accession>
<dbReference type="InterPro" id="IPR000792">
    <property type="entry name" value="Tscrpt_reg_LuxR_C"/>
</dbReference>
<evidence type="ECO:0000256" key="1">
    <source>
        <dbReference type="ARBA" id="ARBA00022553"/>
    </source>
</evidence>
<evidence type="ECO:0000259" key="5">
    <source>
        <dbReference type="PROSITE" id="PS50110"/>
    </source>
</evidence>
<dbReference type="PRINTS" id="PR00038">
    <property type="entry name" value="HTHLUXR"/>
</dbReference>
<dbReference type="EMBL" id="CP069534">
    <property type="protein sequence ID" value="QRP70419.1"/>
    <property type="molecule type" value="Genomic_DNA"/>
</dbReference>
<organism evidence="6 7">
    <name type="scientific">Corynebacterium glucuronolyticum</name>
    <dbReference type="NCBI Taxonomy" id="39791"/>
    <lineage>
        <taxon>Bacteria</taxon>
        <taxon>Bacillati</taxon>
        <taxon>Actinomycetota</taxon>
        <taxon>Actinomycetes</taxon>
        <taxon>Mycobacteriales</taxon>
        <taxon>Corynebacteriaceae</taxon>
        <taxon>Corynebacterium</taxon>
    </lineage>
</organism>
<dbReference type="SMART" id="SM00421">
    <property type="entry name" value="HTH_LUXR"/>
    <property type="match status" value="1"/>
</dbReference>
<dbReference type="AlphaFoldDB" id="A0AAX1L990"/>
<keyword evidence="2" id="KW-0238">DNA-binding</keyword>
<dbReference type="GO" id="GO:0003677">
    <property type="term" value="F:DNA binding"/>
    <property type="evidence" value="ECO:0007669"/>
    <property type="project" value="UniProtKB-KW"/>
</dbReference>
<dbReference type="SMART" id="SM00448">
    <property type="entry name" value="REC"/>
    <property type="match status" value="1"/>
</dbReference>
<dbReference type="InterPro" id="IPR011006">
    <property type="entry name" value="CheY-like_superfamily"/>
</dbReference>
<feature type="domain" description="HTH luxR-type" evidence="4">
    <location>
        <begin position="155"/>
        <end position="220"/>
    </location>
</feature>
<name>A0AAX1L990_9CORY</name>
<dbReference type="GO" id="GO:0006355">
    <property type="term" value="P:regulation of DNA-templated transcription"/>
    <property type="evidence" value="ECO:0007669"/>
    <property type="project" value="InterPro"/>
</dbReference>
<proteinExistence type="predicted"/>
<keyword evidence="1 3" id="KW-0597">Phosphoprotein</keyword>
<feature type="domain" description="Response regulatory" evidence="5">
    <location>
        <begin position="11"/>
        <end position="127"/>
    </location>
</feature>
<evidence type="ECO:0000256" key="3">
    <source>
        <dbReference type="PROSITE-ProRule" id="PRU00169"/>
    </source>
</evidence>
<dbReference type="CDD" id="cd06170">
    <property type="entry name" value="LuxR_C_like"/>
    <property type="match status" value="1"/>
</dbReference>
<dbReference type="Gene3D" id="3.40.50.2300">
    <property type="match status" value="1"/>
</dbReference>
<sequence length="224" mass="23934">MRSSNAIEPIKVLIVDDEAVVLSSLRKYFSMVDDIEVVAEATNGNAALATLKNMPVDVVLADIHMEGMDGIALLDHISSFPHPPAFVALTGIDTDDNMLRVLSMGAAGYVVKSARPAQIIESIYSAAADNIALSSMCLARILEHIPQHSNALPTVAGENIQLTPAEQKVLALLCQGLSNAEIAKQANYAESTVKRHVSNLISYFGASSRLSLALVALGYSRFQN</sequence>
<evidence type="ECO:0000259" key="4">
    <source>
        <dbReference type="PROSITE" id="PS50043"/>
    </source>
</evidence>
<dbReference type="Pfam" id="PF00072">
    <property type="entry name" value="Response_reg"/>
    <property type="match status" value="1"/>
</dbReference>
<evidence type="ECO:0000256" key="2">
    <source>
        <dbReference type="ARBA" id="ARBA00023125"/>
    </source>
</evidence>
<dbReference type="PANTHER" id="PTHR43214">
    <property type="entry name" value="TWO-COMPONENT RESPONSE REGULATOR"/>
    <property type="match status" value="1"/>
</dbReference>